<evidence type="ECO:0000313" key="1">
    <source>
        <dbReference type="EMBL" id="PRQ23580.1"/>
    </source>
</evidence>
<dbReference type="Proteomes" id="UP000238479">
    <property type="component" value="Chromosome 6"/>
</dbReference>
<reference evidence="1 2" key="1">
    <citation type="journal article" date="2018" name="Nat. Genet.">
        <title>The Rosa genome provides new insights in the design of modern roses.</title>
        <authorList>
            <person name="Bendahmane M."/>
        </authorList>
    </citation>
    <scope>NUCLEOTIDE SEQUENCE [LARGE SCALE GENOMIC DNA]</scope>
    <source>
        <strain evidence="2">cv. Old Blush</strain>
    </source>
</reference>
<keyword evidence="2" id="KW-1185">Reference proteome</keyword>
<gene>
    <name evidence="1" type="ORF">RchiOBHm_Chr6g0262921</name>
</gene>
<accession>A0A2P6PNS6</accession>
<dbReference type="Gramene" id="PRQ23580">
    <property type="protein sequence ID" value="PRQ23580"/>
    <property type="gene ID" value="RchiOBHm_Chr6g0262921"/>
</dbReference>
<organism evidence="1 2">
    <name type="scientific">Rosa chinensis</name>
    <name type="common">China rose</name>
    <dbReference type="NCBI Taxonomy" id="74649"/>
    <lineage>
        <taxon>Eukaryota</taxon>
        <taxon>Viridiplantae</taxon>
        <taxon>Streptophyta</taxon>
        <taxon>Embryophyta</taxon>
        <taxon>Tracheophyta</taxon>
        <taxon>Spermatophyta</taxon>
        <taxon>Magnoliopsida</taxon>
        <taxon>eudicotyledons</taxon>
        <taxon>Gunneridae</taxon>
        <taxon>Pentapetalae</taxon>
        <taxon>rosids</taxon>
        <taxon>fabids</taxon>
        <taxon>Rosales</taxon>
        <taxon>Rosaceae</taxon>
        <taxon>Rosoideae</taxon>
        <taxon>Rosoideae incertae sedis</taxon>
        <taxon>Rosa</taxon>
    </lineage>
</organism>
<comment type="caution">
    <text evidence="1">The sequence shown here is derived from an EMBL/GenBank/DDBJ whole genome shotgun (WGS) entry which is preliminary data.</text>
</comment>
<dbReference type="EMBL" id="PDCK01000044">
    <property type="protein sequence ID" value="PRQ23580.1"/>
    <property type="molecule type" value="Genomic_DNA"/>
</dbReference>
<proteinExistence type="predicted"/>
<dbReference type="AlphaFoldDB" id="A0A2P6PNS6"/>
<sequence>MPTYEYHASYNGVKAIANLLSCGAKWISALHTFESSLISILESP</sequence>
<evidence type="ECO:0000313" key="2">
    <source>
        <dbReference type="Proteomes" id="UP000238479"/>
    </source>
</evidence>
<protein>
    <submittedName>
        <fullName evidence="1">Uncharacterized protein</fullName>
    </submittedName>
</protein>
<name>A0A2P6PNS6_ROSCH</name>